<dbReference type="InterPro" id="IPR030847">
    <property type="entry name" value="Hem25/SLC25A38"/>
</dbReference>
<keyword evidence="8 10" id="KW-0472">Membrane</keyword>
<reference evidence="13 14" key="1">
    <citation type="submission" date="2024-04" db="EMBL/GenBank/DDBJ databases">
        <title>Phyllosticta paracitricarpa is synonymous to the EU quarantine fungus P. citricarpa based on phylogenomic analyses.</title>
        <authorList>
            <consortium name="Lawrence Berkeley National Laboratory"/>
            <person name="Van Ingen-Buijs V.A."/>
            <person name="Van Westerhoven A.C."/>
            <person name="Haridas S."/>
            <person name="Skiadas P."/>
            <person name="Martin F."/>
            <person name="Groenewald J.Z."/>
            <person name="Crous P.W."/>
            <person name="Seidl M.F."/>
        </authorList>
    </citation>
    <scope>NUCLEOTIDE SEQUENCE [LARGE SCALE GENOMIC DNA]</scope>
    <source>
        <strain evidence="13 14">CBS 122670</strain>
    </source>
</reference>
<evidence type="ECO:0000256" key="3">
    <source>
        <dbReference type="ARBA" id="ARBA00022692"/>
    </source>
</evidence>
<evidence type="ECO:0000256" key="12">
    <source>
        <dbReference type="SAM" id="MobiDB-lite"/>
    </source>
</evidence>
<evidence type="ECO:0000256" key="4">
    <source>
        <dbReference type="ARBA" id="ARBA00022737"/>
    </source>
</evidence>
<evidence type="ECO:0000256" key="5">
    <source>
        <dbReference type="ARBA" id="ARBA00022792"/>
    </source>
</evidence>
<dbReference type="PANTHER" id="PTHR46181">
    <property type="entry name" value="MITOCHONDRIAL GLYCINE TRANSPORTER"/>
    <property type="match status" value="1"/>
</dbReference>
<evidence type="ECO:0000313" key="14">
    <source>
        <dbReference type="Proteomes" id="UP001365128"/>
    </source>
</evidence>
<proteinExistence type="inferred from homology"/>
<keyword evidence="6 10" id="KW-1133">Transmembrane helix</keyword>
<gene>
    <name evidence="13" type="ORF">IWX46DRAFT_353025</name>
</gene>
<name>A0ABR1LDR6_9PEZI</name>
<feature type="compositionally biased region" description="Low complexity" evidence="12">
    <location>
        <begin position="115"/>
        <end position="133"/>
    </location>
</feature>
<dbReference type="Proteomes" id="UP001365128">
    <property type="component" value="Unassembled WGS sequence"/>
</dbReference>
<feature type="repeat" description="Solcar" evidence="11">
    <location>
        <begin position="141"/>
        <end position="221"/>
    </location>
</feature>
<protein>
    <recommendedName>
        <fullName evidence="10">Mitochondrial glycine transporter</fullName>
    </recommendedName>
    <alternativeName>
        <fullName evidence="10">Solute carrier family 25 member 38 homolog</fullName>
    </alternativeName>
</protein>
<comment type="subcellular location">
    <subcellularLocation>
        <location evidence="1">Membrane</location>
        <topology evidence="1">Multi-pass membrane protein</topology>
    </subcellularLocation>
    <subcellularLocation>
        <location evidence="10">Mitochondrion inner membrane</location>
        <topology evidence="10">Multi-pass membrane protein</topology>
    </subcellularLocation>
</comment>
<evidence type="ECO:0000256" key="1">
    <source>
        <dbReference type="ARBA" id="ARBA00004141"/>
    </source>
</evidence>
<evidence type="ECO:0000313" key="13">
    <source>
        <dbReference type="EMBL" id="KAK7532621.1"/>
    </source>
</evidence>
<organism evidence="13 14">
    <name type="scientific">Phyllosticta citricarpa</name>
    <dbReference type="NCBI Taxonomy" id="55181"/>
    <lineage>
        <taxon>Eukaryota</taxon>
        <taxon>Fungi</taxon>
        <taxon>Dikarya</taxon>
        <taxon>Ascomycota</taxon>
        <taxon>Pezizomycotina</taxon>
        <taxon>Dothideomycetes</taxon>
        <taxon>Dothideomycetes incertae sedis</taxon>
        <taxon>Botryosphaeriales</taxon>
        <taxon>Phyllostictaceae</taxon>
        <taxon>Phyllosticta</taxon>
    </lineage>
</organism>
<evidence type="ECO:0000256" key="2">
    <source>
        <dbReference type="ARBA" id="ARBA00022448"/>
    </source>
</evidence>
<comment type="function">
    <text evidence="10">Mitochondrial glycine transporter that imports glycine into the mitochondrial matrix. Plays an important role in providing glycine for the first enzymatic step in heme biosynthesis, the condensation of glycine with succinyl-CoA to produce 5-aminolevulinate (ALA) in the miochondrial matrix.</text>
</comment>
<feature type="repeat" description="Solcar" evidence="11">
    <location>
        <begin position="270"/>
        <end position="354"/>
    </location>
</feature>
<dbReference type="EMBL" id="JBBPDW010000050">
    <property type="protein sequence ID" value="KAK7532621.1"/>
    <property type="molecule type" value="Genomic_DNA"/>
</dbReference>
<feature type="compositionally biased region" description="Low complexity" evidence="12">
    <location>
        <begin position="233"/>
        <end position="256"/>
    </location>
</feature>
<dbReference type="PROSITE" id="PS50920">
    <property type="entry name" value="SOLCAR"/>
    <property type="match status" value="3"/>
</dbReference>
<dbReference type="PANTHER" id="PTHR46181:SF3">
    <property type="entry name" value="MITOCHONDRIAL GLYCINE TRANSPORTER"/>
    <property type="match status" value="1"/>
</dbReference>
<feature type="region of interest" description="Disordered" evidence="12">
    <location>
        <begin position="233"/>
        <end position="266"/>
    </location>
</feature>
<feature type="repeat" description="Solcar" evidence="11">
    <location>
        <begin position="9"/>
        <end position="92"/>
    </location>
</feature>
<keyword evidence="3 10" id="KW-0812">Transmembrane</keyword>
<dbReference type="InterPro" id="IPR018108">
    <property type="entry name" value="MCP_transmembrane"/>
</dbReference>
<dbReference type="InterPro" id="IPR023395">
    <property type="entry name" value="MCP_dom_sf"/>
</dbReference>
<evidence type="ECO:0000256" key="8">
    <source>
        <dbReference type="ARBA" id="ARBA00023136"/>
    </source>
</evidence>
<keyword evidence="4 10" id="KW-0677">Repeat</keyword>
<comment type="catalytic activity">
    <reaction evidence="9 10">
        <text>glycine(in) = glycine(out)</text>
        <dbReference type="Rhea" id="RHEA:70715"/>
        <dbReference type="ChEBI" id="CHEBI:57305"/>
    </reaction>
</comment>
<dbReference type="Pfam" id="PF00153">
    <property type="entry name" value="Mito_carr"/>
    <property type="match status" value="3"/>
</dbReference>
<evidence type="ECO:0000256" key="9">
    <source>
        <dbReference type="ARBA" id="ARBA00034060"/>
    </source>
</evidence>
<evidence type="ECO:0000256" key="7">
    <source>
        <dbReference type="ARBA" id="ARBA00023128"/>
    </source>
</evidence>
<comment type="caution">
    <text evidence="13">The sequence shown here is derived from an EMBL/GenBank/DDBJ whole genome shotgun (WGS) entry which is preliminary data.</text>
</comment>
<accession>A0ABR1LDR6</accession>
<keyword evidence="7 10" id="KW-0496">Mitochondrion</keyword>
<feature type="region of interest" description="Disordered" evidence="12">
    <location>
        <begin position="96"/>
        <end position="138"/>
    </location>
</feature>
<comment type="similarity">
    <text evidence="10">Belongs to the mitochondrial carrier (TC 2.A.29) family. SLC25A38 subfamily.</text>
</comment>
<dbReference type="HAMAP" id="MF_03064">
    <property type="entry name" value="SLC25A38"/>
    <property type="match status" value="1"/>
</dbReference>
<dbReference type="SUPFAM" id="SSF103506">
    <property type="entry name" value="Mitochondrial carrier"/>
    <property type="match status" value="1"/>
</dbReference>
<dbReference type="Gene3D" id="1.50.40.10">
    <property type="entry name" value="Mitochondrial carrier domain"/>
    <property type="match status" value="2"/>
</dbReference>
<keyword evidence="5 10" id="KW-0999">Mitochondrion inner membrane</keyword>
<evidence type="ECO:0000256" key="6">
    <source>
        <dbReference type="ARBA" id="ARBA00022989"/>
    </source>
</evidence>
<keyword evidence="14" id="KW-1185">Reference proteome</keyword>
<keyword evidence="2 10" id="KW-0813">Transport</keyword>
<evidence type="ECO:0000256" key="10">
    <source>
        <dbReference type="HAMAP-Rule" id="MF_03064"/>
    </source>
</evidence>
<sequence length="366" mass="37966">MSDGSRSRSSSSFHFLAGLTSGLTSAVLLQPADLLKTRVQQSHATTLRSTLRTIAAGPNPIRSLWRGTVPSALRTGFGSALYFTTLNALRTRVAAASGRPNNGRGGSYTAIGDTNASNGGSASSSSSSSSSSSLPKLSPTSNLLTGGLARAGAGFVMMPITVLKVRFESSLYAYTSLLSAALDIARREGLRGFFAGFGATAVRDAPYAGLYVLFYEECKRRLGAVAGRVNASATPSSASSSSSSSSPSTAQAEAAAMGPSPTPAPLTASTAASVHFASGVIAAGLGTALTNPFDAIKTRLQLLPARYKHMGQAARLMLREEGVRSLFDGLGLRIARKAVSSALAWTLYEEFVRRAERAWVKGEVGL</sequence>
<evidence type="ECO:0000256" key="11">
    <source>
        <dbReference type="PROSITE-ProRule" id="PRU00282"/>
    </source>
</evidence>